<keyword evidence="4" id="KW-1185">Reference proteome</keyword>
<reference evidence="3 4" key="1">
    <citation type="submission" date="2018-05" db="EMBL/GenBank/DDBJ databases">
        <title>Whole genome sequencing for identification of molecular markers to develop diagnostic detection tools for the regulated plant pathogen Lachnellula willkommii.</title>
        <authorList>
            <person name="Giroux E."/>
            <person name="Bilodeau G."/>
        </authorList>
    </citation>
    <scope>NUCLEOTIDE SEQUENCE [LARGE SCALE GENOMIC DNA]</scope>
    <source>
        <strain evidence="3 4">CBS 625.97</strain>
    </source>
</reference>
<dbReference type="SUPFAM" id="SSF56801">
    <property type="entry name" value="Acetyl-CoA synthetase-like"/>
    <property type="match status" value="1"/>
</dbReference>
<dbReference type="InterPro" id="IPR045851">
    <property type="entry name" value="AMP-bd_C_sf"/>
</dbReference>
<dbReference type="Pfam" id="PF00501">
    <property type="entry name" value="AMP-binding"/>
    <property type="match status" value="1"/>
</dbReference>
<dbReference type="Proteomes" id="UP000481288">
    <property type="component" value="Unassembled WGS sequence"/>
</dbReference>
<dbReference type="Pfam" id="PF13193">
    <property type="entry name" value="AMP-binding_C"/>
    <property type="match status" value="1"/>
</dbReference>
<evidence type="ECO:0000313" key="3">
    <source>
        <dbReference type="EMBL" id="TVY53826.1"/>
    </source>
</evidence>
<sequence>MDIVSWTFSNLDSSSEEPAYIDAHDPTRYLSSNGVQTLVRKLVAGFTAHGLEKGDSVCVLSFNDINYTALYLGIMGAGGCFAGANPGYTVRELSHHVKVTGTQFLLIDAKVLSVATAAAEECGIPLSNIFILNFHGEATPAGYQSWNSLLDKGEKDWVRIEDPDTTAAYLSTSGTTGFPKAAIISHGYLVSQGKSMEQICATENPEEKDPWLLSIPAFHAFAIPFQHVLALRQKNKLTYILPRFNDSDFVDLLQKYNIRSTAVIPPILLSIVKYPEPVFKSLRTIFVGGSSLAIGVVEEMYTKLHPSAIINQVFGMTELGISVLWNRKERDLTNSIGQPLPGYKLRVVDDEGNVFSDPGATGQLEIYGEHIMKGYRNNPEETDEIFTPDQWIRTGDIGYTKDENWYVVDRAKDLFKVRGWQVSPVEIEAALIEHPDVLDAGVIGVPSTNGCGDTPMAFIEVKKGSLLDEEGIKKFLVPYLARYKDIGEVRFMDKIPRNPTGKILRKELRAMGEADSAANTKRGPIVMQKSQAEDTQVDGQATRHLPIVEKHDTANLGILGRLYSALNVMGFYRATAFIAVGSYSTAGIPDPDAWFTDRFDHALYQTVQHHPPLCYGIIDQTPEKEAHFLRLPAIHRDDVTEFCGQSPDDQSEDEDSIIARLLEKFHVRRLFEGHRIPAWRVVVFKHGGQWGSKSSESPPRQKISFALLSNHGLADGLSLANFFNTLFRFFNNAHDQTGIAPWPFTVPEDFKAATPLEEACDLAATDENEPGLNIDFNAKIWSGANIFHNSIDDYGTGVRLVSIPQAPLSSALQLCKKHNITLTGLLNSLLLIYLSKAAPADHGFRSIIPYSMRHVTKAAPDEILNHASGLICSYPESLASEMRASAENSTGELGLIVRTGLSCRQELTAELARCPKNNLMASMMGIDDWYSSSRIQVGQKRALSFGISNLGVVGGVEEVAEGATLRLEKMLFSQCGSVTGPVFGFNSASIQGGPLAITLTWQKGVVEEEFFDEMAGYLSRRLKSGLEELSELSI</sequence>
<comment type="caution">
    <text evidence="3">The sequence shown here is derived from an EMBL/GenBank/DDBJ whole genome shotgun (WGS) entry which is preliminary data.</text>
</comment>
<dbReference type="GO" id="GO:0019748">
    <property type="term" value="P:secondary metabolic process"/>
    <property type="evidence" value="ECO:0007669"/>
    <property type="project" value="TreeGrafter"/>
</dbReference>
<dbReference type="Gene3D" id="3.30.300.30">
    <property type="match status" value="1"/>
</dbReference>
<gene>
    <name evidence="3" type="primary">azaF_0</name>
    <name evidence="3" type="ORF">LCER1_G003539</name>
</gene>
<name>A0A7D8Z0T4_9HELO</name>
<evidence type="ECO:0000259" key="2">
    <source>
        <dbReference type="Pfam" id="PF13193"/>
    </source>
</evidence>
<feature type="domain" description="AMP-dependent synthetase/ligase" evidence="1">
    <location>
        <begin position="15"/>
        <end position="375"/>
    </location>
</feature>
<dbReference type="EMBL" id="QGMG01000409">
    <property type="protein sequence ID" value="TVY53826.1"/>
    <property type="molecule type" value="Genomic_DNA"/>
</dbReference>
<dbReference type="Gene3D" id="3.40.50.12780">
    <property type="entry name" value="N-terminal domain of ligase-like"/>
    <property type="match status" value="1"/>
</dbReference>
<evidence type="ECO:0000313" key="4">
    <source>
        <dbReference type="Proteomes" id="UP000481288"/>
    </source>
</evidence>
<dbReference type="InterPro" id="IPR042099">
    <property type="entry name" value="ANL_N_sf"/>
</dbReference>
<dbReference type="InterPro" id="IPR025110">
    <property type="entry name" value="AMP-bd_C"/>
</dbReference>
<proteinExistence type="predicted"/>
<evidence type="ECO:0000259" key="1">
    <source>
        <dbReference type="Pfam" id="PF00501"/>
    </source>
</evidence>
<protein>
    <submittedName>
        <fullName evidence="3">Acyl-CoA ligase azaF</fullName>
    </submittedName>
</protein>
<dbReference type="PANTHER" id="PTHR24096">
    <property type="entry name" value="LONG-CHAIN-FATTY-ACID--COA LIGASE"/>
    <property type="match status" value="1"/>
</dbReference>
<dbReference type="GO" id="GO:0016405">
    <property type="term" value="F:CoA-ligase activity"/>
    <property type="evidence" value="ECO:0007669"/>
    <property type="project" value="TreeGrafter"/>
</dbReference>
<dbReference type="AlphaFoldDB" id="A0A7D8Z0T4"/>
<dbReference type="PANTHER" id="PTHR24096:SF265">
    <property type="entry name" value="ENZYME, PUTATIVE (AFU_ORTHOLOGUE AFUA_5G14270)-RELATED"/>
    <property type="match status" value="1"/>
</dbReference>
<dbReference type="OrthoDB" id="2150604at2759"/>
<accession>A0A7D8Z0T4</accession>
<dbReference type="InterPro" id="IPR000873">
    <property type="entry name" value="AMP-dep_synth/lig_dom"/>
</dbReference>
<organism evidence="3 4">
    <name type="scientific">Lachnellula cervina</name>
    <dbReference type="NCBI Taxonomy" id="1316786"/>
    <lineage>
        <taxon>Eukaryota</taxon>
        <taxon>Fungi</taxon>
        <taxon>Dikarya</taxon>
        <taxon>Ascomycota</taxon>
        <taxon>Pezizomycotina</taxon>
        <taxon>Leotiomycetes</taxon>
        <taxon>Helotiales</taxon>
        <taxon>Lachnaceae</taxon>
        <taxon>Lachnellula</taxon>
    </lineage>
</organism>
<feature type="domain" description="AMP-binding enzyme C-terminal" evidence="2">
    <location>
        <begin position="426"/>
        <end position="502"/>
    </location>
</feature>
<keyword evidence="3" id="KW-0436">Ligase</keyword>